<feature type="region of interest" description="Disordered" evidence="1">
    <location>
        <begin position="182"/>
        <end position="202"/>
    </location>
</feature>
<evidence type="ECO:0000313" key="3">
    <source>
        <dbReference type="Proteomes" id="UP000327493"/>
    </source>
</evidence>
<evidence type="ECO:0000313" key="2">
    <source>
        <dbReference type="EMBL" id="KAA8587220.1"/>
    </source>
</evidence>
<feature type="region of interest" description="Disordered" evidence="1">
    <location>
        <begin position="98"/>
        <end position="117"/>
    </location>
</feature>
<dbReference type="EMBL" id="VOFY01000012">
    <property type="protein sequence ID" value="KAA8587220.1"/>
    <property type="molecule type" value="Genomic_DNA"/>
</dbReference>
<evidence type="ECO:0000256" key="1">
    <source>
        <dbReference type="SAM" id="MobiDB-lite"/>
    </source>
</evidence>
<feature type="compositionally biased region" description="Basic and acidic residues" evidence="1">
    <location>
        <begin position="99"/>
        <end position="115"/>
    </location>
</feature>
<comment type="caution">
    <text evidence="2">The sequence shown here is derived from an EMBL/GenBank/DDBJ whole genome shotgun (WGS) entry which is preliminary data.</text>
</comment>
<dbReference type="Proteomes" id="UP000327493">
    <property type="component" value="Chromosome 12"/>
</dbReference>
<dbReference type="AlphaFoldDB" id="A0A5J5D2W1"/>
<organism evidence="2 3">
    <name type="scientific">Etheostoma spectabile</name>
    <name type="common">orangethroat darter</name>
    <dbReference type="NCBI Taxonomy" id="54343"/>
    <lineage>
        <taxon>Eukaryota</taxon>
        <taxon>Metazoa</taxon>
        <taxon>Chordata</taxon>
        <taxon>Craniata</taxon>
        <taxon>Vertebrata</taxon>
        <taxon>Euteleostomi</taxon>
        <taxon>Actinopterygii</taxon>
        <taxon>Neopterygii</taxon>
        <taxon>Teleostei</taxon>
        <taxon>Neoteleostei</taxon>
        <taxon>Acanthomorphata</taxon>
        <taxon>Eupercaria</taxon>
        <taxon>Perciformes</taxon>
        <taxon>Percoidei</taxon>
        <taxon>Percidae</taxon>
        <taxon>Etheostomatinae</taxon>
        <taxon>Etheostoma</taxon>
    </lineage>
</organism>
<protein>
    <submittedName>
        <fullName evidence="2">Uncharacterized protein</fullName>
    </submittedName>
</protein>
<reference evidence="2 3" key="1">
    <citation type="submission" date="2019-08" db="EMBL/GenBank/DDBJ databases">
        <title>A chromosome-level genome assembly, high-density linkage maps, and genome scans reveal the genomic architecture of hybrid incompatibilities underlying speciation via character displacement in darters (Percidae: Etheostominae).</title>
        <authorList>
            <person name="Moran R.L."/>
            <person name="Catchen J.M."/>
            <person name="Fuller R.C."/>
        </authorList>
    </citation>
    <scope>NUCLEOTIDE SEQUENCE [LARGE SCALE GENOMIC DNA]</scope>
    <source>
        <strain evidence="2">EspeVRDwgs_2016</strain>
        <tissue evidence="2">Muscle</tissue>
    </source>
</reference>
<sequence length="202" mass="22502">MSVQVRANMCNFPNVYEWRPTAHQRLMGSRWLLAAGSPTDRVTEELEGKYELKPQMYFVTSLQRAGVVERLEGGLKTHRKMFLEILPDVTPHPCITHLHPSESRDGNTSKTKAAEPEALCQESHLSLRYRGESPSRRSVRISVKHWTDAPEGPGPGLSVHSVSVPLRCMVKVFPDKEHAVADAPALSNPSSPRLLGNLPHAQ</sequence>
<gene>
    <name evidence="2" type="ORF">FQN60_016082</name>
</gene>
<proteinExistence type="predicted"/>
<keyword evidence="3" id="KW-1185">Reference proteome</keyword>
<name>A0A5J5D2W1_9PERO</name>
<accession>A0A5J5D2W1</accession>